<evidence type="ECO:0000256" key="3">
    <source>
        <dbReference type="ARBA" id="ARBA00022679"/>
    </source>
</evidence>
<comment type="cofactor">
    <cofactor evidence="1">
        <name>pyridoxal 5'-phosphate</name>
        <dbReference type="ChEBI" id="CHEBI:597326"/>
    </cofactor>
</comment>
<evidence type="ECO:0000256" key="2">
    <source>
        <dbReference type="ARBA" id="ARBA00008392"/>
    </source>
</evidence>
<reference evidence="7 8" key="1">
    <citation type="journal article" date="2024" name="Science">
        <title>Giant polyketide synthase enzymes in the biosynthesis of giant marine polyether toxins.</title>
        <authorList>
            <person name="Fallon T.R."/>
            <person name="Shende V.V."/>
            <person name="Wierzbicki I.H."/>
            <person name="Pendleton A.L."/>
            <person name="Watervoot N.F."/>
            <person name="Auber R.P."/>
            <person name="Gonzalez D.J."/>
            <person name="Wisecaver J.H."/>
            <person name="Moore B.S."/>
        </authorList>
    </citation>
    <scope>NUCLEOTIDE SEQUENCE [LARGE SCALE GENOMIC DNA]</scope>
    <source>
        <strain evidence="7 8">12B1</strain>
    </source>
</reference>
<dbReference type="Gene3D" id="3.90.1150.10">
    <property type="entry name" value="Aspartate Aminotransferase, domain 1"/>
    <property type="match status" value="1"/>
</dbReference>
<dbReference type="PANTHER" id="PTHR13693:SF102">
    <property type="entry name" value="2-AMINO-3-KETOBUTYRATE COENZYME A LIGASE, MITOCHONDRIAL"/>
    <property type="match status" value="1"/>
</dbReference>
<dbReference type="GO" id="GO:0008890">
    <property type="term" value="F:glycine C-acetyltransferase activity"/>
    <property type="evidence" value="ECO:0007669"/>
    <property type="project" value="InterPro"/>
</dbReference>
<dbReference type="InterPro" id="IPR015422">
    <property type="entry name" value="PyrdxlP-dep_Trfase_small"/>
</dbReference>
<proteinExistence type="inferred from homology"/>
<sequence length="435" mass="46221">MAGLSGRCTTARLALLPSRVGARAASRGASTSAPAPAAFYDRLGAQLQQMEAGGTFKRERVITGPMEPRMKVADSAQPVLNFCANNYLGLSNHPRLVQVAQQTLATHGLGMSSVRFICGTQDIHKQLEDAISAFHGTEDTILFPSCFDANAGLFETILTEEDAVLSDALNHASIIDGIRLCKAKRFRYEHLNMADLEEKLIAAQGARSRLIATDGAFSMDGDVAPLDEICALARKYDAQVFVDECHATGFFGPTGKGTPEHFGVEASVDVINSTLGKALGGATGGYSTGRKEIIGMLRQKARPYLFSNSMAPAVVGASLEVFKMLKEGIAPVAELQVWRKASSFRATLRAAGFTVSGAEAHPIVPVMLGDARLAVEFADEMLAAGVYVIGFCYPVVPLGAARIRTQISAAHSDADLDYALDAFIRVGKAKGVIPP</sequence>
<evidence type="ECO:0000256" key="4">
    <source>
        <dbReference type="ARBA" id="ARBA00022898"/>
    </source>
</evidence>
<dbReference type="GO" id="GO:0006567">
    <property type="term" value="P:L-threonine catabolic process"/>
    <property type="evidence" value="ECO:0007669"/>
    <property type="project" value="InterPro"/>
</dbReference>
<dbReference type="Gene3D" id="3.40.640.10">
    <property type="entry name" value="Type I PLP-dependent aspartate aminotransferase-like (Major domain)"/>
    <property type="match status" value="1"/>
</dbReference>
<keyword evidence="5" id="KW-0012">Acyltransferase</keyword>
<dbReference type="InterPro" id="IPR004839">
    <property type="entry name" value="Aminotransferase_I/II_large"/>
</dbReference>
<comment type="caution">
    <text evidence="7">The sequence shown here is derived from an EMBL/GenBank/DDBJ whole genome shotgun (WGS) entry which is preliminary data.</text>
</comment>
<accession>A0AB34IWH4</accession>
<gene>
    <name evidence="7" type="ORF">AB1Y20_004379</name>
</gene>
<comment type="similarity">
    <text evidence="2">Belongs to the class-II pyridoxal-phosphate-dependent aminotransferase family.</text>
</comment>
<dbReference type="GO" id="GO:0030170">
    <property type="term" value="F:pyridoxal phosphate binding"/>
    <property type="evidence" value="ECO:0007669"/>
    <property type="project" value="InterPro"/>
</dbReference>
<dbReference type="SUPFAM" id="SSF53383">
    <property type="entry name" value="PLP-dependent transferases"/>
    <property type="match status" value="1"/>
</dbReference>
<dbReference type="NCBIfam" id="TIGR01822">
    <property type="entry name" value="2am3keto_CoA"/>
    <property type="match status" value="1"/>
</dbReference>
<keyword evidence="3" id="KW-0808">Transferase</keyword>
<keyword evidence="4" id="KW-0663">Pyridoxal phosphate</keyword>
<organism evidence="7 8">
    <name type="scientific">Prymnesium parvum</name>
    <name type="common">Toxic golden alga</name>
    <dbReference type="NCBI Taxonomy" id="97485"/>
    <lineage>
        <taxon>Eukaryota</taxon>
        <taxon>Haptista</taxon>
        <taxon>Haptophyta</taxon>
        <taxon>Prymnesiophyceae</taxon>
        <taxon>Prymnesiales</taxon>
        <taxon>Prymnesiaceae</taxon>
        <taxon>Prymnesium</taxon>
    </lineage>
</organism>
<dbReference type="Pfam" id="PF00155">
    <property type="entry name" value="Aminotran_1_2"/>
    <property type="match status" value="1"/>
</dbReference>
<dbReference type="GO" id="GO:0005739">
    <property type="term" value="C:mitochondrion"/>
    <property type="evidence" value="ECO:0007669"/>
    <property type="project" value="TreeGrafter"/>
</dbReference>
<evidence type="ECO:0000313" key="8">
    <source>
        <dbReference type="Proteomes" id="UP001515480"/>
    </source>
</evidence>
<evidence type="ECO:0000256" key="5">
    <source>
        <dbReference type="ARBA" id="ARBA00023315"/>
    </source>
</evidence>
<dbReference type="InterPro" id="IPR015421">
    <property type="entry name" value="PyrdxlP-dep_Trfase_major"/>
</dbReference>
<feature type="domain" description="Aminotransferase class I/classII large" evidence="6">
    <location>
        <begin position="78"/>
        <end position="423"/>
    </location>
</feature>
<dbReference type="FunFam" id="3.40.640.10:FF:000006">
    <property type="entry name" value="5-aminolevulinate synthase, mitochondrial"/>
    <property type="match status" value="1"/>
</dbReference>
<name>A0AB34IWH4_PRYPA</name>
<dbReference type="Proteomes" id="UP001515480">
    <property type="component" value="Unassembled WGS sequence"/>
</dbReference>
<evidence type="ECO:0000256" key="1">
    <source>
        <dbReference type="ARBA" id="ARBA00001933"/>
    </source>
</evidence>
<dbReference type="HAMAP" id="MF_00985">
    <property type="entry name" value="2am3keto_CoA_ligase"/>
    <property type="match status" value="1"/>
</dbReference>
<dbReference type="PANTHER" id="PTHR13693">
    <property type="entry name" value="CLASS II AMINOTRANSFERASE/8-AMINO-7-OXONONANOATE SYNTHASE"/>
    <property type="match status" value="1"/>
</dbReference>
<dbReference type="InterPro" id="IPR015424">
    <property type="entry name" value="PyrdxlP-dep_Trfase"/>
</dbReference>
<dbReference type="CDD" id="cd06454">
    <property type="entry name" value="KBL_like"/>
    <property type="match status" value="1"/>
</dbReference>
<dbReference type="InterPro" id="IPR011282">
    <property type="entry name" value="2am3keto_CoA_ligase"/>
</dbReference>
<keyword evidence="8" id="KW-1185">Reference proteome</keyword>
<evidence type="ECO:0000259" key="6">
    <source>
        <dbReference type="Pfam" id="PF00155"/>
    </source>
</evidence>
<dbReference type="AlphaFoldDB" id="A0AB34IWH4"/>
<dbReference type="InterPro" id="IPR050087">
    <property type="entry name" value="AON_synthase_class-II"/>
</dbReference>
<dbReference type="EMBL" id="JBGBPQ010000016">
    <property type="protein sequence ID" value="KAL1508262.1"/>
    <property type="molecule type" value="Genomic_DNA"/>
</dbReference>
<dbReference type="NCBIfam" id="NF005394">
    <property type="entry name" value="PRK06939.1"/>
    <property type="match status" value="1"/>
</dbReference>
<protein>
    <recommendedName>
        <fullName evidence="6">Aminotransferase class I/classII large domain-containing protein</fullName>
    </recommendedName>
</protein>
<evidence type="ECO:0000313" key="7">
    <source>
        <dbReference type="EMBL" id="KAL1508262.1"/>
    </source>
</evidence>